<evidence type="ECO:0000313" key="1">
    <source>
        <dbReference type="EMBL" id="GFH45723.1"/>
    </source>
</evidence>
<accession>A0AAD3H0M6</accession>
<dbReference type="AlphaFoldDB" id="A0AAD3H0M6"/>
<keyword evidence="2" id="KW-1185">Reference proteome</keyword>
<name>A0AAD3H0M6_9STRA</name>
<organism evidence="1 2">
    <name type="scientific">Chaetoceros tenuissimus</name>
    <dbReference type="NCBI Taxonomy" id="426638"/>
    <lineage>
        <taxon>Eukaryota</taxon>
        <taxon>Sar</taxon>
        <taxon>Stramenopiles</taxon>
        <taxon>Ochrophyta</taxon>
        <taxon>Bacillariophyta</taxon>
        <taxon>Coscinodiscophyceae</taxon>
        <taxon>Chaetocerotophycidae</taxon>
        <taxon>Chaetocerotales</taxon>
        <taxon>Chaetocerotaceae</taxon>
        <taxon>Chaetoceros</taxon>
    </lineage>
</organism>
<proteinExistence type="predicted"/>
<evidence type="ECO:0000313" key="2">
    <source>
        <dbReference type="Proteomes" id="UP001054902"/>
    </source>
</evidence>
<protein>
    <submittedName>
        <fullName evidence="1">Uncharacterized protein</fullName>
    </submittedName>
</protein>
<dbReference type="EMBL" id="BLLK01000022">
    <property type="protein sequence ID" value="GFH45723.1"/>
    <property type="molecule type" value="Genomic_DNA"/>
</dbReference>
<gene>
    <name evidence="1" type="ORF">CTEN210_02197</name>
</gene>
<comment type="caution">
    <text evidence="1">The sequence shown here is derived from an EMBL/GenBank/DDBJ whole genome shotgun (WGS) entry which is preliminary data.</text>
</comment>
<sequence>MEFQIEETERSEEIPCLVRTWSKLPDEEEANVKYDKLKKTCPQQLAIGDWRWRLEIDWRLEIGDKVVCLEVIRANVKYDKLKKTRPQQLEIGDKVVASK</sequence>
<reference evidence="1 2" key="1">
    <citation type="journal article" date="2021" name="Sci. Rep.">
        <title>The genome of the diatom Chaetoceros tenuissimus carries an ancient integrated fragment of an extant virus.</title>
        <authorList>
            <person name="Hongo Y."/>
            <person name="Kimura K."/>
            <person name="Takaki Y."/>
            <person name="Yoshida Y."/>
            <person name="Baba S."/>
            <person name="Kobayashi G."/>
            <person name="Nagasaki K."/>
            <person name="Hano T."/>
            <person name="Tomaru Y."/>
        </authorList>
    </citation>
    <scope>NUCLEOTIDE SEQUENCE [LARGE SCALE GENOMIC DNA]</scope>
    <source>
        <strain evidence="1 2">NIES-3715</strain>
    </source>
</reference>
<dbReference type="Proteomes" id="UP001054902">
    <property type="component" value="Unassembled WGS sequence"/>
</dbReference>